<proteinExistence type="predicted"/>
<dbReference type="AlphaFoldDB" id="A0ABD1XGK9"/>
<evidence type="ECO:0000313" key="2">
    <source>
        <dbReference type="EMBL" id="KAL2607915.1"/>
    </source>
</evidence>
<reference evidence="2 3" key="1">
    <citation type="submission" date="2024-09" db="EMBL/GenBank/DDBJ databases">
        <title>Chromosome-scale assembly of Riccia fluitans.</title>
        <authorList>
            <person name="Paukszto L."/>
            <person name="Sawicki J."/>
            <person name="Karawczyk K."/>
            <person name="Piernik-Szablinska J."/>
            <person name="Szczecinska M."/>
            <person name="Mazdziarz M."/>
        </authorList>
    </citation>
    <scope>NUCLEOTIDE SEQUENCE [LARGE SCALE GENOMIC DNA]</scope>
    <source>
        <strain evidence="2">Rf_01</strain>
        <tissue evidence="2">Aerial parts of the thallus</tissue>
    </source>
</reference>
<accession>A0ABD1XGK9</accession>
<keyword evidence="3" id="KW-1185">Reference proteome</keyword>
<comment type="caution">
    <text evidence="2">The sequence shown here is derived from an EMBL/GenBank/DDBJ whole genome shotgun (WGS) entry which is preliminary data.</text>
</comment>
<gene>
    <name evidence="2" type="ORF">R1flu_026488</name>
</gene>
<protein>
    <submittedName>
        <fullName evidence="2">Uncharacterized protein</fullName>
    </submittedName>
</protein>
<evidence type="ECO:0000313" key="3">
    <source>
        <dbReference type="Proteomes" id="UP001605036"/>
    </source>
</evidence>
<sequence>MPIDRPKSRPKVARSKTPYEAGFMTPEEAEAKKEADSVQAEDSSHGQEAMEIMKFRSSMEFGLKVMTTILQILEESITMVEEEAGETLTLPDIALHLSKENKIEEMRRLRVEA</sequence>
<evidence type="ECO:0000256" key="1">
    <source>
        <dbReference type="SAM" id="MobiDB-lite"/>
    </source>
</evidence>
<dbReference type="EMBL" id="JBHFFA010000008">
    <property type="protein sequence ID" value="KAL2607915.1"/>
    <property type="molecule type" value="Genomic_DNA"/>
</dbReference>
<organism evidence="2 3">
    <name type="scientific">Riccia fluitans</name>
    <dbReference type="NCBI Taxonomy" id="41844"/>
    <lineage>
        <taxon>Eukaryota</taxon>
        <taxon>Viridiplantae</taxon>
        <taxon>Streptophyta</taxon>
        <taxon>Embryophyta</taxon>
        <taxon>Marchantiophyta</taxon>
        <taxon>Marchantiopsida</taxon>
        <taxon>Marchantiidae</taxon>
        <taxon>Marchantiales</taxon>
        <taxon>Ricciaceae</taxon>
        <taxon>Riccia</taxon>
    </lineage>
</organism>
<name>A0ABD1XGK9_9MARC</name>
<dbReference type="Proteomes" id="UP001605036">
    <property type="component" value="Unassembled WGS sequence"/>
</dbReference>
<feature type="region of interest" description="Disordered" evidence="1">
    <location>
        <begin position="1"/>
        <end position="47"/>
    </location>
</feature>